<gene>
    <name evidence="1" type="ORF">BN13_420016</name>
</gene>
<dbReference type="Proteomes" id="UP000035720">
    <property type="component" value="Unassembled WGS sequence"/>
</dbReference>
<evidence type="ECO:0000313" key="1">
    <source>
        <dbReference type="EMBL" id="CCI53562.1"/>
    </source>
</evidence>
<reference evidence="1 2" key="1">
    <citation type="journal article" date="2013" name="ISME J.">
        <title>A metabolic model for members of the genus Tetrasphaera involved in enhanced biological phosphorus removal.</title>
        <authorList>
            <person name="Kristiansen R."/>
            <person name="Nguyen H.T.T."/>
            <person name="Saunders A.M."/>
            <person name="Nielsen J.L."/>
            <person name="Wimmer R."/>
            <person name="Le V.Q."/>
            <person name="McIlroy S.J."/>
            <person name="Petrovski S."/>
            <person name="Seviour R.J."/>
            <person name="Calteau A."/>
            <person name="Nielsen K.L."/>
            <person name="Nielsen P.H."/>
        </authorList>
    </citation>
    <scope>NUCLEOTIDE SEQUENCE [LARGE SCALE GENOMIC DNA]</scope>
    <source>
        <strain evidence="1 2">Ben 74</strain>
    </source>
</reference>
<comment type="caution">
    <text evidence="1">The sequence shown here is derived from an EMBL/GenBank/DDBJ whole genome shotgun (WGS) entry which is preliminary data.</text>
</comment>
<accession>A0A077MEU4</accession>
<proteinExistence type="predicted"/>
<name>A0A077MEU4_9MICO</name>
<organism evidence="1 2">
    <name type="scientific">Nostocoides jenkinsii Ben 74</name>
    <dbReference type="NCBI Taxonomy" id="1193518"/>
    <lineage>
        <taxon>Bacteria</taxon>
        <taxon>Bacillati</taxon>
        <taxon>Actinomycetota</taxon>
        <taxon>Actinomycetes</taxon>
        <taxon>Micrococcales</taxon>
        <taxon>Intrasporangiaceae</taxon>
        <taxon>Nostocoides</taxon>
    </lineage>
</organism>
<sequence length="175" mass="19012">MLIDLLDESAIALDDPGGNLLIPRPRRVLDEQRARLVGVCRGGRHRPVIVESGGHDLGAFGPDGVGRLRVNPVGDEDRCRYVEQRPRAGQGPAVVAVGGRGQARRAGLAGRFQGRKRLVHSPARAEHLERWQAETVGFVLDEDPSETDFAGNLGEYGEAGRRVAGQRAVEGTRRR</sequence>
<dbReference type="EMBL" id="CAJC01000153">
    <property type="protein sequence ID" value="CCI53562.1"/>
    <property type="molecule type" value="Genomic_DNA"/>
</dbReference>
<dbReference type="AlphaFoldDB" id="A0A077MEU4"/>
<evidence type="ECO:0000313" key="2">
    <source>
        <dbReference type="Proteomes" id="UP000035720"/>
    </source>
</evidence>
<keyword evidence="2" id="KW-1185">Reference proteome</keyword>
<protein>
    <submittedName>
        <fullName evidence="1">Uncharacterized protein</fullName>
    </submittedName>
</protein>